<dbReference type="RefSeq" id="WP_186556825.1">
    <property type="nucleotide sequence ID" value="NZ_JABWRE020000001.1"/>
</dbReference>
<dbReference type="EMBL" id="JABWRE010000021">
    <property type="protein sequence ID" value="MBC3443281.1"/>
    <property type="molecule type" value="Genomic_DNA"/>
</dbReference>
<gene>
    <name evidence="3" type="ORF">HU737_005705</name>
    <name evidence="2" type="ORF">HU737_21520</name>
</gene>
<feature type="domain" description="FHA" evidence="1">
    <location>
        <begin position="37"/>
        <end position="95"/>
    </location>
</feature>
<reference evidence="2" key="2">
    <citation type="submission" date="2020-07" db="EMBL/GenBank/DDBJ databases">
        <authorList>
            <person name="Lood C."/>
            <person name="Girard L."/>
        </authorList>
    </citation>
    <scope>NUCLEOTIDE SEQUENCE</scope>
    <source>
        <strain evidence="2">SWRI10</strain>
    </source>
</reference>
<dbReference type="CDD" id="cd00060">
    <property type="entry name" value="FHA"/>
    <property type="match status" value="1"/>
</dbReference>
<dbReference type="Pfam" id="PF00498">
    <property type="entry name" value="FHA"/>
    <property type="match status" value="1"/>
</dbReference>
<dbReference type="InterPro" id="IPR008984">
    <property type="entry name" value="SMAD_FHA_dom_sf"/>
</dbReference>
<accession>A0A923G381</accession>
<dbReference type="AlphaFoldDB" id="A0A923G381"/>
<reference evidence="2" key="1">
    <citation type="journal article" date="2020" name="Microorganisms">
        <title>Reliable Identification of Environmental Pseudomonas Isolates Using the rpoD Gene.</title>
        <authorList>
            <consortium name="The Broad Institute Genome Sequencing Platform"/>
            <person name="Girard L."/>
            <person name="Lood C."/>
            <person name="Rokni-Zadeh H."/>
            <person name="van Noort V."/>
            <person name="Lavigne R."/>
            <person name="De Mot R."/>
        </authorList>
    </citation>
    <scope>NUCLEOTIDE SEQUENCE</scope>
    <source>
        <strain evidence="2">SWRI10</strain>
    </source>
</reference>
<comment type="caution">
    <text evidence="2">The sequence shown here is derived from an EMBL/GenBank/DDBJ whole genome shotgun (WGS) entry which is preliminary data.</text>
</comment>
<proteinExistence type="predicted"/>
<evidence type="ECO:0000313" key="2">
    <source>
        <dbReference type="EMBL" id="MBC3443281.1"/>
    </source>
</evidence>
<reference evidence="3" key="3">
    <citation type="submission" date="2021-06" db="EMBL/GenBank/DDBJ databases">
        <title>Updating the genus Pseudomonas: Description of 43 new species and partition of the Pseudomonas putida group.</title>
        <authorList>
            <person name="Girard L."/>
            <person name="Lood C."/>
            <person name="Vandamme P."/>
            <person name="Rokni-Zadeh H."/>
            <person name="Van Noort V."/>
            <person name="Hofte M."/>
            <person name="Lavigne R."/>
            <person name="De Mot R."/>
        </authorList>
    </citation>
    <scope>NUCLEOTIDE SEQUENCE</scope>
    <source>
        <strain evidence="3">SWRI10</strain>
    </source>
</reference>
<dbReference type="SUPFAM" id="SSF49879">
    <property type="entry name" value="SMAD/FHA domain"/>
    <property type="match status" value="1"/>
</dbReference>
<protein>
    <recommendedName>
        <fullName evidence="1">FHA domain-containing protein</fullName>
    </recommendedName>
</protein>
<evidence type="ECO:0000259" key="1">
    <source>
        <dbReference type="Pfam" id="PF00498"/>
    </source>
</evidence>
<evidence type="ECO:0000313" key="3">
    <source>
        <dbReference type="EMBL" id="MBV4535470.1"/>
    </source>
</evidence>
<sequence length="194" mass="21124">MKITLTISNPDQLQHGVTVSHQFDNRGGTLGSVGADWLLIDRERRILPIHCEIRWLEKSFCAVDRCGQTFLNDNQMSLAGTAAVRLQEGDCLRIGAHRVLVHYHRDPPSQLASRGALEELFEPGKRLLDALVNDLPAGTLDLEPAAPTCPAVLDICQAFKADSGCDPLLALEAPSTLHPAGDTTMTNIRPGEKL</sequence>
<dbReference type="Gene3D" id="2.60.200.20">
    <property type="match status" value="1"/>
</dbReference>
<dbReference type="Proteomes" id="UP000599879">
    <property type="component" value="Unassembled WGS sequence"/>
</dbReference>
<organism evidence="2">
    <name type="scientific">Pseudomonas urmiensis</name>
    <dbReference type="NCBI Taxonomy" id="2745493"/>
    <lineage>
        <taxon>Bacteria</taxon>
        <taxon>Pseudomonadati</taxon>
        <taxon>Pseudomonadota</taxon>
        <taxon>Gammaproteobacteria</taxon>
        <taxon>Pseudomonadales</taxon>
        <taxon>Pseudomonadaceae</taxon>
        <taxon>Pseudomonas</taxon>
    </lineage>
</organism>
<dbReference type="InterPro" id="IPR000253">
    <property type="entry name" value="FHA_dom"/>
</dbReference>
<name>A0A923G381_9PSED</name>
<dbReference type="EMBL" id="JABWRE020000001">
    <property type="protein sequence ID" value="MBV4535470.1"/>
    <property type="molecule type" value="Genomic_DNA"/>
</dbReference>